<evidence type="ECO:0000256" key="7">
    <source>
        <dbReference type="SAM" id="MobiDB-lite"/>
    </source>
</evidence>
<dbReference type="OMA" id="AYKEHEC"/>
<dbReference type="SMART" id="SM01178">
    <property type="entry name" value="DUF4217"/>
    <property type="match status" value="1"/>
</dbReference>
<evidence type="ECO:0000313" key="10">
    <source>
        <dbReference type="EMBL" id="KNC55398.1"/>
    </source>
</evidence>
<dbReference type="Gene3D" id="3.40.50.300">
    <property type="entry name" value="P-loop containing nucleotide triphosphate hydrolases"/>
    <property type="match status" value="2"/>
</dbReference>
<organism evidence="10 11">
    <name type="scientific">Thecamonas trahens ATCC 50062</name>
    <dbReference type="NCBI Taxonomy" id="461836"/>
    <lineage>
        <taxon>Eukaryota</taxon>
        <taxon>Apusozoa</taxon>
        <taxon>Apusomonadida</taxon>
        <taxon>Apusomonadidae</taxon>
        <taxon>Thecamonas</taxon>
    </lineage>
</organism>
<protein>
    <recommendedName>
        <fullName evidence="6">ATP-dependent RNA helicase</fullName>
        <ecNumber evidence="6">3.6.4.13</ecNumber>
    </recommendedName>
</protein>
<dbReference type="SMART" id="SM00487">
    <property type="entry name" value="DEXDc"/>
    <property type="match status" value="1"/>
</dbReference>
<dbReference type="Pfam" id="PF00271">
    <property type="entry name" value="Helicase_C"/>
    <property type="match status" value="1"/>
</dbReference>
<keyword evidence="11" id="KW-1185">Reference proteome</keyword>
<evidence type="ECO:0000313" key="11">
    <source>
        <dbReference type="Proteomes" id="UP000054408"/>
    </source>
</evidence>
<dbReference type="EMBL" id="GL349500">
    <property type="protein sequence ID" value="KNC55398.1"/>
    <property type="molecule type" value="Genomic_DNA"/>
</dbReference>
<accession>A0A0L0DV37</accession>
<dbReference type="Proteomes" id="UP000054408">
    <property type="component" value="Unassembled WGS sequence"/>
</dbReference>
<evidence type="ECO:0000256" key="2">
    <source>
        <dbReference type="ARBA" id="ARBA00022801"/>
    </source>
</evidence>
<dbReference type="Pfam" id="PF13959">
    <property type="entry name" value="CTE_SPB4"/>
    <property type="match status" value="1"/>
</dbReference>
<keyword evidence="1 6" id="KW-0547">Nucleotide-binding</keyword>
<dbReference type="AlphaFoldDB" id="A0A0L0DV37"/>
<dbReference type="PROSITE" id="PS51192">
    <property type="entry name" value="HELICASE_ATP_BIND_1"/>
    <property type="match status" value="1"/>
</dbReference>
<evidence type="ECO:0000256" key="1">
    <source>
        <dbReference type="ARBA" id="ARBA00022741"/>
    </source>
</evidence>
<dbReference type="Pfam" id="PF00270">
    <property type="entry name" value="DEAD"/>
    <property type="match status" value="1"/>
</dbReference>
<evidence type="ECO:0000259" key="8">
    <source>
        <dbReference type="PROSITE" id="PS51192"/>
    </source>
</evidence>
<dbReference type="GeneID" id="25569125"/>
<dbReference type="SMART" id="SM00490">
    <property type="entry name" value="HELICc"/>
    <property type="match status" value="1"/>
</dbReference>
<evidence type="ECO:0000256" key="4">
    <source>
        <dbReference type="ARBA" id="ARBA00022840"/>
    </source>
</evidence>
<keyword evidence="2 6" id="KW-0378">Hydrolase</keyword>
<dbReference type="eggNOG" id="KOG0345">
    <property type="taxonomic scope" value="Eukaryota"/>
</dbReference>
<dbReference type="InterPro" id="IPR011545">
    <property type="entry name" value="DEAD/DEAH_box_helicase_dom"/>
</dbReference>
<keyword evidence="4 6" id="KW-0067">ATP-binding</keyword>
<dbReference type="PROSITE" id="PS51194">
    <property type="entry name" value="HELICASE_CTER"/>
    <property type="match status" value="1"/>
</dbReference>
<evidence type="ECO:0000256" key="3">
    <source>
        <dbReference type="ARBA" id="ARBA00022806"/>
    </source>
</evidence>
<evidence type="ECO:0000259" key="9">
    <source>
        <dbReference type="PROSITE" id="PS51194"/>
    </source>
</evidence>
<comment type="similarity">
    <text evidence="6">Belongs to the DEAD box helicase family.</text>
</comment>
<dbReference type="GO" id="GO:0003724">
    <property type="term" value="F:RNA helicase activity"/>
    <property type="evidence" value="ECO:0007669"/>
    <property type="project" value="UniProtKB-EC"/>
</dbReference>
<feature type="region of interest" description="Disordered" evidence="7">
    <location>
        <begin position="555"/>
        <end position="588"/>
    </location>
</feature>
<dbReference type="OrthoDB" id="7396459at2759"/>
<dbReference type="InterPro" id="IPR027417">
    <property type="entry name" value="P-loop_NTPase"/>
</dbReference>
<dbReference type="PANTHER" id="PTHR24031">
    <property type="entry name" value="RNA HELICASE"/>
    <property type="match status" value="1"/>
</dbReference>
<dbReference type="GO" id="GO:0005524">
    <property type="term" value="F:ATP binding"/>
    <property type="evidence" value="ECO:0007669"/>
    <property type="project" value="UniProtKB-UniRule"/>
</dbReference>
<comment type="function">
    <text evidence="6">RNA helicase.</text>
</comment>
<dbReference type="RefSeq" id="XP_013753029.1">
    <property type="nucleotide sequence ID" value="XM_013897575.1"/>
</dbReference>
<dbReference type="GO" id="GO:0003723">
    <property type="term" value="F:RNA binding"/>
    <property type="evidence" value="ECO:0007669"/>
    <property type="project" value="UniProtKB-UniRule"/>
</dbReference>
<dbReference type="InterPro" id="IPR001650">
    <property type="entry name" value="Helicase_C-like"/>
</dbReference>
<keyword evidence="3 6" id="KW-0347">Helicase</keyword>
<dbReference type="GO" id="GO:0016787">
    <property type="term" value="F:hydrolase activity"/>
    <property type="evidence" value="ECO:0007669"/>
    <property type="project" value="UniProtKB-KW"/>
</dbReference>
<sequence length="623" mass="67976">MTTFLAEANAGRWEELSPGLDPRIMETLRTEIKFPTMTPVQAATIPLLLSNKDVVVQAQTGSGKTLAFVLPALTLLAREASSLLDHHVGVVILAPTRELAKQIHRVAVPFVAALEMKMDLLCGGTPVANDLTRLEAEGANVIVATPGRMLDVMEQGGGGLSFRGLEVLVLDEADMLLDLGFEATLVAIIGKLPRQRRTGLFSATQTSALKDLTAAGLRNPVAVNVAVRSRASASGESSQSTPTTLSNMFAVVPDSYSKTALLLALLQRLAAETEEHHKIIVYFLTCAQVEYFSEVLVAAAPALYSRSASGSLPLFALSGKLVQKRRSATMQAFRKADAGVLFATDIAARGLDIPDVSWIVQYDPPKDADVFVHRVGRTARLGRSGSALLLLREAERGYAEFVQMRGSPLVEFATARPELAANVASDVQEANPPAWKVLQEAGRADRAVYEASRKAYVSFVRGYNAHVFNFYFDAKKLDMLQLAASMGLVHLPSMPELRSLETRNFTLPCGYSPIGDIAPEDVAYANRKREVARLARREKEQAKLEARKAKRKAARARRVANVPWSKNKAKKEAKATRKRKRHGESTDKAAVDWTSLNEQARLLKRFKAGDIDRVAFEAAMAKF</sequence>
<proteinExistence type="inferred from homology"/>
<evidence type="ECO:0000256" key="6">
    <source>
        <dbReference type="RuleBase" id="RU365068"/>
    </source>
</evidence>
<name>A0A0L0DV37_THETB</name>
<reference evidence="10 11" key="1">
    <citation type="submission" date="2010-05" db="EMBL/GenBank/DDBJ databases">
        <title>The Genome Sequence of Thecamonas trahens ATCC 50062.</title>
        <authorList>
            <consortium name="The Broad Institute Genome Sequencing Platform"/>
            <person name="Russ C."/>
            <person name="Cuomo C."/>
            <person name="Shea T."/>
            <person name="Young S.K."/>
            <person name="Zeng Q."/>
            <person name="Koehrsen M."/>
            <person name="Haas B."/>
            <person name="Borodovsky M."/>
            <person name="Guigo R."/>
            <person name="Alvarado L."/>
            <person name="Berlin A."/>
            <person name="Bochicchio J."/>
            <person name="Borenstein D."/>
            <person name="Chapman S."/>
            <person name="Chen Z."/>
            <person name="Freedman E."/>
            <person name="Gellesch M."/>
            <person name="Goldberg J."/>
            <person name="Griggs A."/>
            <person name="Gujja S."/>
            <person name="Heilman E."/>
            <person name="Heiman D."/>
            <person name="Hepburn T."/>
            <person name="Howarth C."/>
            <person name="Jen D."/>
            <person name="Larson L."/>
            <person name="Mehta T."/>
            <person name="Park D."/>
            <person name="Pearson M."/>
            <person name="Roberts A."/>
            <person name="Saif S."/>
            <person name="Shenoy N."/>
            <person name="Sisk P."/>
            <person name="Stolte C."/>
            <person name="Sykes S."/>
            <person name="Thomson T."/>
            <person name="Walk T."/>
            <person name="White J."/>
            <person name="Yandava C."/>
            <person name="Burger G."/>
            <person name="Gray M.W."/>
            <person name="Holland P.W.H."/>
            <person name="King N."/>
            <person name="Lang F.B.F."/>
            <person name="Roger A.J."/>
            <person name="Ruiz-Trillo I."/>
            <person name="Lander E."/>
            <person name="Nusbaum C."/>
        </authorList>
    </citation>
    <scope>NUCLEOTIDE SEQUENCE [LARGE SCALE GENOMIC DNA]</scope>
    <source>
        <strain evidence="10 11">ATCC 50062</strain>
    </source>
</reference>
<dbReference type="CDD" id="cd17960">
    <property type="entry name" value="DEADc_DDX55"/>
    <property type="match status" value="1"/>
</dbReference>
<dbReference type="InterPro" id="IPR014001">
    <property type="entry name" value="Helicase_ATP-bd"/>
</dbReference>
<keyword evidence="5 6" id="KW-0694">RNA-binding</keyword>
<comment type="catalytic activity">
    <reaction evidence="6">
        <text>ATP + H2O = ADP + phosphate + H(+)</text>
        <dbReference type="Rhea" id="RHEA:13065"/>
        <dbReference type="ChEBI" id="CHEBI:15377"/>
        <dbReference type="ChEBI" id="CHEBI:15378"/>
        <dbReference type="ChEBI" id="CHEBI:30616"/>
        <dbReference type="ChEBI" id="CHEBI:43474"/>
        <dbReference type="ChEBI" id="CHEBI:456216"/>
        <dbReference type="EC" id="3.6.4.13"/>
    </reaction>
</comment>
<dbReference type="EC" id="3.6.4.13" evidence="6"/>
<dbReference type="CDD" id="cd18787">
    <property type="entry name" value="SF2_C_DEAD"/>
    <property type="match status" value="1"/>
</dbReference>
<gene>
    <name evidence="10" type="ORF">AMSG_11057</name>
</gene>
<dbReference type="SUPFAM" id="SSF52540">
    <property type="entry name" value="P-loop containing nucleoside triphosphate hydrolases"/>
    <property type="match status" value="2"/>
</dbReference>
<evidence type="ECO:0000256" key="5">
    <source>
        <dbReference type="ARBA" id="ARBA00022884"/>
    </source>
</evidence>
<dbReference type="STRING" id="461836.A0A0L0DV37"/>
<dbReference type="InterPro" id="IPR025313">
    <property type="entry name" value="SPB4-like_CTE"/>
</dbReference>
<comment type="domain">
    <text evidence="6">The Q motif is unique to and characteristic of the DEAD box family of RNA helicases and controls ATP binding and hydrolysis.</text>
</comment>
<feature type="domain" description="Helicase ATP-binding" evidence="8">
    <location>
        <begin position="45"/>
        <end position="223"/>
    </location>
</feature>
<feature type="domain" description="Helicase C-terminal" evidence="9">
    <location>
        <begin position="265"/>
        <end position="420"/>
    </location>
</feature>